<evidence type="ECO:0000313" key="1">
    <source>
        <dbReference type="EMBL" id="KAI6083497.1"/>
    </source>
</evidence>
<accession>A0ACC0CSV6</accession>
<dbReference type="EMBL" id="MU394351">
    <property type="protein sequence ID" value="KAI6083497.1"/>
    <property type="molecule type" value="Genomic_DNA"/>
</dbReference>
<comment type="caution">
    <text evidence="1">The sequence shown here is derived from an EMBL/GenBank/DDBJ whole genome shotgun (WGS) entry which is preliminary data.</text>
</comment>
<protein>
    <submittedName>
        <fullName evidence="1">HET-domain-containing protein</fullName>
    </submittedName>
</protein>
<reference evidence="1 2" key="1">
    <citation type="journal article" date="2022" name="New Phytol.">
        <title>Ecological generalism drives hyperdiversity of secondary metabolite gene clusters in xylarialean endophytes.</title>
        <authorList>
            <person name="Franco M.E.E."/>
            <person name="Wisecaver J.H."/>
            <person name="Arnold A.E."/>
            <person name="Ju Y.M."/>
            <person name="Slot J.C."/>
            <person name="Ahrendt S."/>
            <person name="Moore L.P."/>
            <person name="Eastman K.E."/>
            <person name="Scott K."/>
            <person name="Konkel Z."/>
            <person name="Mondo S.J."/>
            <person name="Kuo A."/>
            <person name="Hayes R.D."/>
            <person name="Haridas S."/>
            <person name="Andreopoulos B."/>
            <person name="Riley R."/>
            <person name="LaButti K."/>
            <person name="Pangilinan J."/>
            <person name="Lipzen A."/>
            <person name="Amirebrahimi M."/>
            <person name="Yan J."/>
            <person name="Adam C."/>
            <person name="Keymanesh K."/>
            <person name="Ng V."/>
            <person name="Louie K."/>
            <person name="Northen T."/>
            <person name="Drula E."/>
            <person name="Henrissat B."/>
            <person name="Hsieh H.M."/>
            <person name="Youens-Clark K."/>
            <person name="Lutzoni F."/>
            <person name="Miadlikowska J."/>
            <person name="Eastwood D.C."/>
            <person name="Hamelin R.C."/>
            <person name="Grigoriev I.V."/>
            <person name="U'Ren J.M."/>
        </authorList>
    </citation>
    <scope>NUCLEOTIDE SEQUENCE [LARGE SCALE GENOMIC DNA]</scope>
    <source>
        <strain evidence="1 2">ER1909</strain>
    </source>
</reference>
<dbReference type="Proteomes" id="UP001497680">
    <property type="component" value="Unassembled WGS sequence"/>
</dbReference>
<gene>
    <name evidence="1" type="ORF">F4821DRAFT_191961</name>
</gene>
<evidence type="ECO:0000313" key="2">
    <source>
        <dbReference type="Proteomes" id="UP001497680"/>
    </source>
</evidence>
<name>A0ACC0CSV6_9PEZI</name>
<sequence>MNYQQLDILEFEIRLLEVVEAPSEPTELIRFRGTTRKLNHQPEYKALSYCWGDDTKRLPIEVNEQIIYISESLVHALYSVGSKPGDLLWADAICINQEDPVEKANQVRLMHLIYSKAEASIIWLGREGPNTKYAHAFLENIDRVGAHKYLERLDLLGERHSRPVSIGKYNTALRITQHPVRALRGLHELLTMPYWERVWIIQEIARAHVVSVRCGSFRFDLNNLIACSAHLKDLPRRNHTLINAIEEFRRQELDAQRGGLRMTLLEALLRSRYSLATNPRDKIYAMLGLTRDGQDLVPTPTYTETLEEVFRQLSMAFIRSPHPIDSALVSLWAPLQVSIEYTPPWAVDWADLAFNVPPWLTTNLPNRFSRFTYEEPFGRPTFIENQVGFTGRGKFLGTITSMYDDPNHPITVGPEMRERSPWIMHSISHRLLRRFLPNNPATSGVPVAELTVALVRLITRTINPHVWDLCSNKDYIEEVSKHLGQLLVDSVPIKTIANECINHITALQVLEMEEQERQGERRDAEKSSKAKRDKKAGEARETRSTNERSRTGNTLPPIIKAIQKRNRREASLSSDSSSVKERKNTLTPDTKSTRSISPPTTPENDPCHIFVEASRPSPAAFQVWNDVFAALDLCPEYGLRLESVEYRSATNFILTSHDTEEGDQLYQLHCCYFPIILRPLSPGRFVVVGEACIGHDADGHWVAARECAWAGAAQSESLALAILRDDENDD</sequence>
<proteinExistence type="predicted"/>
<keyword evidence="2" id="KW-1185">Reference proteome</keyword>
<organism evidence="1 2">
    <name type="scientific">Hypoxylon rubiginosum</name>
    <dbReference type="NCBI Taxonomy" id="110542"/>
    <lineage>
        <taxon>Eukaryota</taxon>
        <taxon>Fungi</taxon>
        <taxon>Dikarya</taxon>
        <taxon>Ascomycota</taxon>
        <taxon>Pezizomycotina</taxon>
        <taxon>Sordariomycetes</taxon>
        <taxon>Xylariomycetidae</taxon>
        <taxon>Xylariales</taxon>
        <taxon>Hypoxylaceae</taxon>
        <taxon>Hypoxylon</taxon>
    </lineage>
</organism>